<dbReference type="Proteomes" id="UP000248863">
    <property type="component" value="Unassembled WGS sequence"/>
</dbReference>
<name>A0A327KBZ0_9BRAD</name>
<evidence type="ECO:0000313" key="2">
    <source>
        <dbReference type="Proteomes" id="UP000248863"/>
    </source>
</evidence>
<dbReference type="EMBL" id="NPEU01000250">
    <property type="protein sequence ID" value="RAI35671.1"/>
    <property type="molecule type" value="Genomic_DNA"/>
</dbReference>
<gene>
    <name evidence="1" type="ORF">CH338_18845</name>
</gene>
<accession>A0A327KBZ0</accession>
<proteinExistence type="predicted"/>
<dbReference type="AlphaFoldDB" id="A0A327KBZ0"/>
<keyword evidence="2" id="KW-1185">Reference proteome</keyword>
<dbReference type="RefSeq" id="WP_146618830.1">
    <property type="nucleotide sequence ID" value="NZ_NHSK01000304.1"/>
</dbReference>
<reference evidence="1 2" key="1">
    <citation type="submission" date="2017-07" db="EMBL/GenBank/DDBJ databases">
        <title>Draft Genome Sequences of Select Purple Nonsulfur Bacteria.</title>
        <authorList>
            <person name="Lasarre B."/>
            <person name="Mckinlay J.B."/>
        </authorList>
    </citation>
    <scope>NUCLEOTIDE SEQUENCE [LARGE SCALE GENOMIC DNA]</scope>
    <source>
        <strain evidence="1 2">DSM 11907</strain>
    </source>
</reference>
<protein>
    <submittedName>
        <fullName evidence="1">Uncharacterized protein</fullName>
    </submittedName>
</protein>
<organism evidence="1 2">
    <name type="scientific">Rhodoplanes elegans</name>
    <dbReference type="NCBI Taxonomy" id="29408"/>
    <lineage>
        <taxon>Bacteria</taxon>
        <taxon>Pseudomonadati</taxon>
        <taxon>Pseudomonadota</taxon>
        <taxon>Alphaproteobacteria</taxon>
        <taxon>Hyphomicrobiales</taxon>
        <taxon>Nitrobacteraceae</taxon>
        <taxon>Rhodoplanes</taxon>
    </lineage>
</organism>
<dbReference type="OrthoDB" id="4124583at2"/>
<comment type="caution">
    <text evidence="1">The sequence shown here is derived from an EMBL/GenBank/DDBJ whole genome shotgun (WGS) entry which is preliminary data.</text>
</comment>
<sequence>MIDAGPSLRAAADMPAATIVAYLRATGWTLRPSRMSGISIASKQLEGADGPVELILPETPGFSDEQRRVADALRTVEVVEERPLDEIVRDIRIMAGGARPVAAESVVRRS</sequence>
<evidence type="ECO:0000313" key="1">
    <source>
        <dbReference type="EMBL" id="RAI35671.1"/>
    </source>
</evidence>